<reference evidence="2" key="1">
    <citation type="journal article" date="2019" name="Int. J. Syst. Evol. Microbiol.">
        <title>The Global Catalogue of Microorganisms (GCM) 10K type strain sequencing project: providing services to taxonomists for standard genome sequencing and annotation.</title>
        <authorList>
            <consortium name="The Broad Institute Genomics Platform"/>
            <consortium name="The Broad Institute Genome Sequencing Center for Infectious Disease"/>
            <person name="Wu L."/>
            <person name="Ma J."/>
        </authorList>
    </citation>
    <scope>NUCLEOTIDE SEQUENCE [LARGE SCALE GENOMIC DNA]</scope>
    <source>
        <strain evidence="2">CCUG 66188</strain>
    </source>
</reference>
<comment type="caution">
    <text evidence="1">The sequence shown here is derived from an EMBL/GenBank/DDBJ whole genome shotgun (WGS) entry which is preliminary data.</text>
</comment>
<proteinExistence type="predicted"/>
<evidence type="ECO:0000313" key="2">
    <source>
        <dbReference type="Proteomes" id="UP001596023"/>
    </source>
</evidence>
<keyword evidence="2" id="KW-1185">Reference proteome</keyword>
<dbReference type="RefSeq" id="WP_379994330.1">
    <property type="nucleotide sequence ID" value="NZ_JBHSGN010000045.1"/>
</dbReference>
<evidence type="ECO:0008006" key="3">
    <source>
        <dbReference type="Google" id="ProtNLM"/>
    </source>
</evidence>
<accession>A0ABV9KST2</accession>
<protein>
    <recommendedName>
        <fullName evidence="3">DUF4304 domain-containing protein</fullName>
    </recommendedName>
</protein>
<dbReference type="Proteomes" id="UP001596023">
    <property type="component" value="Unassembled WGS sequence"/>
</dbReference>
<name>A0ABV9KST2_9BACT</name>
<dbReference type="EMBL" id="JBHSGN010000045">
    <property type="protein sequence ID" value="MFC4673098.1"/>
    <property type="molecule type" value="Genomic_DNA"/>
</dbReference>
<gene>
    <name evidence="1" type="ORF">ACFO6W_05290</name>
</gene>
<sequence>MKKAEIRNPFLKMIEYHLLPVGFEKKKTNEGSEYLLKTKSGFNCVTPIINQYGSVFYISMAFAIRIDEVSVILSFINNIHDEFEEFPTINCGFSHLITYDDNRIRVENEEEFNEALKMLSHILENEALDFFEKYKTTADIDKDMNRFNRPKDAFYNDNRELIGLISAVLNKNPQAKYWENYYRESIQKMNQYTKDQYEKLVSYLKENYPGVL</sequence>
<evidence type="ECO:0000313" key="1">
    <source>
        <dbReference type="EMBL" id="MFC4673098.1"/>
    </source>
</evidence>
<organism evidence="1 2">
    <name type="scientific">Dysgonomonas termitidis</name>
    <dbReference type="NCBI Taxonomy" id="1516126"/>
    <lineage>
        <taxon>Bacteria</taxon>
        <taxon>Pseudomonadati</taxon>
        <taxon>Bacteroidota</taxon>
        <taxon>Bacteroidia</taxon>
        <taxon>Bacteroidales</taxon>
        <taxon>Dysgonomonadaceae</taxon>
        <taxon>Dysgonomonas</taxon>
    </lineage>
</organism>